<keyword evidence="12" id="KW-0378">Hydrolase</keyword>
<feature type="transmembrane region" description="Helical" evidence="10">
    <location>
        <begin position="91"/>
        <end position="110"/>
    </location>
</feature>
<dbReference type="Pfam" id="PF00122">
    <property type="entry name" value="E1-E2_ATPase"/>
    <property type="match status" value="1"/>
</dbReference>
<evidence type="ECO:0000313" key="12">
    <source>
        <dbReference type="EMBL" id="VVC02696.1"/>
    </source>
</evidence>
<dbReference type="Pfam" id="PF13246">
    <property type="entry name" value="Cation_ATPase"/>
    <property type="match status" value="1"/>
</dbReference>
<dbReference type="GO" id="GO:0016887">
    <property type="term" value="F:ATP hydrolysis activity"/>
    <property type="evidence" value="ECO:0007669"/>
    <property type="project" value="InterPro"/>
</dbReference>
<dbReference type="Gene3D" id="3.40.50.1000">
    <property type="entry name" value="HAD superfamily/HAD-like"/>
    <property type="match status" value="1"/>
</dbReference>
<dbReference type="InterPro" id="IPR044492">
    <property type="entry name" value="P_typ_ATPase_HD_dom"/>
</dbReference>
<dbReference type="PRINTS" id="PR00121">
    <property type="entry name" value="NAKATPASE"/>
</dbReference>
<keyword evidence="8 10" id="KW-1133">Transmembrane helix</keyword>
<dbReference type="InterPro" id="IPR023214">
    <property type="entry name" value="HAD_sf"/>
</dbReference>
<dbReference type="InterPro" id="IPR001757">
    <property type="entry name" value="P_typ_ATPase"/>
</dbReference>
<dbReference type="Gene3D" id="3.40.1110.10">
    <property type="entry name" value="Calcium-transporting ATPase, cytoplasmic domain N"/>
    <property type="match status" value="1"/>
</dbReference>
<dbReference type="InterPro" id="IPR006068">
    <property type="entry name" value="ATPase_P-typ_cation-transptr_C"/>
</dbReference>
<feature type="domain" description="Cation-transporting P-type ATPase N-terminal" evidence="11">
    <location>
        <begin position="10"/>
        <end position="83"/>
    </location>
</feature>
<dbReference type="GO" id="GO:0046872">
    <property type="term" value="F:metal ion binding"/>
    <property type="evidence" value="ECO:0007669"/>
    <property type="project" value="UniProtKB-KW"/>
</dbReference>
<evidence type="ECO:0000256" key="5">
    <source>
        <dbReference type="ARBA" id="ARBA00022741"/>
    </source>
</evidence>
<dbReference type="SFLD" id="SFLDS00003">
    <property type="entry name" value="Haloacid_Dehalogenase"/>
    <property type="match status" value="1"/>
</dbReference>
<dbReference type="AlphaFoldDB" id="A0A5E4LS91"/>
<evidence type="ECO:0000259" key="11">
    <source>
        <dbReference type="SMART" id="SM00831"/>
    </source>
</evidence>
<evidence type="ECO:0000256" key="10">
    <source>
        <dbReference type="SAM" id="Phobius"/>
    </source>
</evidence>
<feature type="transmembrane region" description="Helical" evidence="10">
    <location>
        <begin position="66"/>
        <end position="85"/>
    </location>
</feature>
<evidence type="ECO:0000313" key="13">
    <source>
        <dbReference type="Proteomes" id="UP000789941"/>
    </source>
</evidence>
<comment type="caution">
    <text evidence="12">The sequence shown here is derived from an EMBL/GenBank/DDBJ whole genome shotgun (WGS) entry which is preliminary data.</text>
</comment>
<keyword evidence="7" id="KW-1278">Translocase</keyword>
<dbReference type="Pfam" id="PF00689">
    <property type="entry name" value="Cation_ATPase_C"/>
    <property type="match status" value="1"/>
</dbReference>
<evidence type="ECO:0000256" key="2">
    <source>
        <dbReference type="ARBA" id="ARBA00022475"/>
    </source>
</evidence>
<feature type="transmembrane region" description="Helical" evidence="10">
    <location>
        <begin position="258"/>
        <end position="276"/>
    </location>
</feature>
<accession>A0A5E4LS91</accession>
<dbReference type="GO" id="GO:0098662">
    <property type="term" value="P:inorganic cation transmembrane transport"/>
    <property type="evidence" value="ECO:0007669"/>
    <property type="project" value="UniProtKB-ARBA"/>
</dbReference>
<dbReference type="Proteomes" id="UP000789941">
    <property type="component" value="Unassembled WGS sequence"/>
</dbReference>
<dbReference type="SUPFAM" id="SSF81660">
    <property type="entry name" value="Metal cation-transporting ATPase, ATP-binding domain N"/>
    <property type="match status" value="1"/>
</dbReference>
<feature type="transmembrane region" description="Helical" evidence="10">
    <location>
        <begin position="829"/>
        <end position="851"/>
    </location>
</feature>
<reference evidence="12 13" key="1">
    <citation type="submission" date="2019-08" db="EMBL/GenBank/DDBJ databases">
        <authorList>
            <person name="Vazquez-Campos X."/>
        </authorList>
    </citation>
    <scope>NUCLEOTIDE SEQUENCE [LARGE SCALE GENOMIC DNA]</scope>
    <source>
        <strain evidence="12">LFW-283_2</strain>
    </source>
</reference>
<keyword evidence="2" id="KW-1003">Cell membrane</keyword>
<feature type="transmembrane region" description="Helical" evidence="10">
    <location>
        <begin position="282"/>
        <end position="308"/>
    </location>
</feature>
<feature type="transmembrane region" description="Helical" evidence="10">
    <location>
        <begin position="692"/>
        <end position="715"/>
    </location>
</feature>
<dbReference type="GO" id="GO:0005524">
    <property type="term" value="F:ATP binding"/>
    <property type="evidence" value="ECO:0007669"/>
    <property type="project" value="UniProtKB-KW"/>
</dbReference>
<evidence type="ECO:0000256" key="6">
    <source>
        <dbReference type="ARBA" id="ARBA00022840"/>
    </source>
</evidence>
<keyword evidence="3 10" id="KW-0812">Transmembrane</keyword>
<evidence type="ECO:0000256" key="1">
    <source>
        <dbReference type="ARBA" id="ARBA00004651"/>
    </source>
</evidence>
<dbReference type="GO" id="GO:0046873">
    <property type="term" value="F:metal ion transmembrane transporter activity"/>
    <property type="evidence" value="ECO:0007669"/>
    <property type="project" value="UniProtKB-ARBA"/>
</dbReference>
<comment type="subcellular location">
    <subcellularLocation>
        <location evidence="1">Cell membrane</location>
        <topology evidence="1">Multi-pass membrane protein</topology>
    </subcellularLocation>
</comment>
<dbReference type="Gene3D" id="1.20.1110.10">
    <property type="entry name" value="Calcium-transporting ATPase, transmembrane domain"/>
    <property type="match status" value="1"/>
</dbReference>
<keyword evidence="9 10" id="KW-0472">Membrane</keyword>
<name>A0A5E4LS91_9ARCH</name>
<sequence>MEWHIADLRNVHTAKLEHVFAELQSSNKGLSSKEAADRLAKKGPNTIAIKKEISPLTILINQFKNMLVLLLLFAAIVSFTISILNPKEADFLDAILIFAIVIANALFGFVQEYKAEKSIEALTKMSAPRATVVRDGKEIEIPAEEVVTGDILILEEGDKVAADARLVECFSMYADESMLTGESVPASKKVNTLSEKTPLAERSNMVFMNTIITRGRGAVVVVHTGLATEVGKIAKEISEAPEKVTQFQIEIEDLGKKVSLLTLGILIIIAVSEFLLGSGDILFIFMAAVALGVAAIPEGLPAVVTLALSIATNRMLKQQALMRRLSTVQDLGSVDVICTDKTGTLTENAMTVTRIYIPDSHVDVTGKGLSLEGKFVVRGSNPNTNMDMLFKCAILCNDAHQSEGGKFKGDPTEIAIVIPAYKAHFNVDDVREKFQRIGEVSFSADRKMMSTANSDAHKTYSFVKGAPEVVISKCTKVLVDGKIKKLSNADRSFLLKHNVSMASDALRVLAFAYRENPPSFEEEDMESNLTFLGLMGMMDPPRNGVKEAIADCRQAGIRVVMVTGDNIYTASAIGKELGFKGASINGDELDRMNNEEIRRIVEEVDIYARTSPKHKVLLLKALQANNHIVCMTGDGVNDAAAIKNSDVGIAMGIRGTEVTKQASDIVVLDDNFITIRNAIAEGRSTFDNIRKFVVYLLGANISEVLIVFIATITSLGISPKIAVQLLWINLVTDGLPALALGVDPAPKDIMDRKPRDKSERMVNSDTLYLLGSIGFTGTIALLVLYSYTLSLGDAVKGYTILFTSIVVMELFTVYVVRWRYKTRILSNKWLHLAVASSFILQLVLLYTPLNAMFGIVPLTLDDWSLLGLTMAGYLILLFLAMNLEKLINRKSKN</sequence>
<organism evidence="12 13">
    <name type="scientific">Candidatus Bilamarchaeum dharawalense</name>
    <dbReference type="NCBI Taxonomy" id="2885759"/>
    <lineage>
        <taxon>Archaea</taxon>
        <taxon>Candidatus Micrarchaeota</taxon>
        <taxon>Candidatus Micrarchaeia</taxon>
        <taxon>Candidatus Anstonellales</taxon>
        <taxon>Candidatus Bilamarchaeaceae</taxon>
        <taxon>Candidatus Bilamarchaeum</taxon>
    </lineage>
</organism>
<dbReference type="SUPFAM" id="SSF56784">
    <property type="entry name" value="HAD-like"/>
    <property type="match status" value="1"/>
</dbReference>
<dbReference type="NCBIfam" id="TIGR01494">
    <property type="entry name" value="ATPase_P-type"/>
    <property type="match status" value="3"/>
</dbReference>
<dbReference type="SFLD" id="SFLDF00027">
    <property type="entry name" value="p-type_atpase"/>
    <property type="match status" value="1"/>
</dbReference>
<evidence type="ECO:0000256" key="4">
    <source>
        <dbReference type="ARBA" id="ARBA00022723"/>
    </source>
</evidence>
<dbReference type="Gene3D" id="2.70.150.10">
    <property type="entry name" value="Calcium-transporting ATPase, cytoplasmic transduction domain A"/>
    <property type="match status" value="1"/>
</dbReference>
<dbReference type="GO" id="GO:0005886">
    <property type="term" value="C:plasma membrane"/>
    <property type="evidence" value="ECO:0007669"/>
    <property type="project" value="UniProtKB-SubCell"/>
</dbReference>
<gene>
    <name evidence="12" type="primary">copB</name>
    <name evidence="12" type="ORF">LFW2832_01185</name>
</gene>
<dbReference type="InterPro" id="IPR050510">
    <property type="entry name" value="Cation_transp_ATPase_P-type"/>
</dbReference>
<dbReference type="InterPro" id="IPR036412">
    <property type="entry name" value="HAD-like_sf"/>
</dbReference>
<proteinExistence type="predicted"/>
<dbReference type="PANTHER" id="PTHR43294:SF21">
    <property type="entry name" value="CATION TRANSPORTING ATPASE"/>
    <property type="match status" value="1"/>
</dbReference>
<evidence type="ECO:0000256" key="3">
    <source>
        <dbReference type="ARBA" id="ARBA00022692"/>
    </source>
</evidence>
<dbReference type="InterPro" id="IPR018303">
    <property type="entry name" value="ATPase_P-typ_P_site"/>
</dbReference>
<feature type="transmembrane region" description="Helical" evidence="10">
    <location>
        <begin position="797"/>
        <end position="817"/>
    </location>
</feature>
<dbReference type="Pfam" id="PF00690">
    <property type="entry name" value="Cation_ATPase_N"/>
    <property type="match status" value="1"/>
</dbReference>
<dbReference type="InterPro" id="IPR008250">
    <property type="entry name" value="ATPase_P-typ_transduc_dom_A_sf"/>
</dbReference>
<dbReference type="InterPro" id="IPR004014">
    <property type="entry name" value="ATPase_P-typ_cation-transptr_N"/>
</dbReference>
<dbReference type="SMART" id="SM00831">
    <property type="entry name" value="Cation_ATPase_N"/>
    <property type="match status" value="1"/>
</dbReference>
<protein>
    <submittedName>
        <fullName evidence="12">Copper-exporting P-type ATPase B</fullName>
        <ecNumber evidence="12">3.6.3.4</ecNumber>
    </submittedName>
</protein>
<dbReference type="InterPro" id="IPR023299">
    <property type="entry name" value="ATPase_P-typ_cyto_dom_N"/>
</dbReference>
<dbReference type="GO" id="GO:0019829">
    <property type="term" value="F:ATPase-coupled monoatomic cation transmembrane transporter activity"/>
    <property type="evidence" value="ECO:0007669"/>
    <property type="project" value="UniProtKB-ARBA"/>
</dbReference>
<dbReference type="PRINTS" id="PR00119">
    <property type="entry name" value="CATATPASE"/>
</dbReference>
<dbReference type="SUPFAM" id="SSF81653">
    <property type="entry name" value="Calcium ATPase, transduction domain A"/>
    <property type="match status" value="1"/>
</dbReference>
<feature type="transmembrane region" description="Helical" evidence="10">
    <location>
        <begin position="863"/>
        <end position="883"/>
    </location>
</feature>
<keyword evidence="6" id="KW-0067">ATP-binding</keyword>
<dbReference type="SUPFAM" id="SSF81665">
    <property type="entry name" value="Calcium ATPase, transmembrane domain M"/>
    <property type="match status" value="1"/>
</dbReference>
<keyword evidence="5" id="KW-0547">Nucleotide-binding</keyword>
<evidence type="ECO:0000256" key="7">
    <source>
        <dbReference type="ARBA" id="ARBA00022967"/>
    </source>
</evidence>
<keyword evidence="4" id="KW-0479">Metal-binding</keyword>
<feature type="transmembrane region" description="Helical" evidence="10">
    <location>
        <begin position="766"/>
        <end position="785"/>
    </location>
</feature>
<dbReference type="FunFam" id="2.70.150.10:FF:000016">
    <property type="entry name" value="Calcium-transporting P-type ATPase putative"/>
    <property type="match status" value="1"/>
</dbReference>
<evidence type="ECO:0000256" key="9">
    <source>
        <dbReference type="ARBA" id="ARBA00023136"/>
    </source>
</evidence>
<dbReference type="PANTHER" id="PTHR43294">
    <property type="entry name" value="SODIUM/POTASSIUM-TRANSPORTING ATPASE SUBUNIT ALPHA"/>
    <property type="match status" value="1"/>
</dbReference>
<dbReference type="PROSITE" id="PS00154">
    <property type="entry name" value="ATPASE_E1_E2"/>
    <property type="match status" value="1"/>
</dbReference>
<feature type="transmembrane region" description="Helical" evidence="10">
    <location>
        <begin position="721"/>
        <end position="745"/>
    </location>
</feature>
<dbReference type="SFLD" id="SFLDG00002">
    <property type="entry name" value="C1.7:_P-type_atpase_like"/>
    <property type="match status" value="1"/>
</dbReference>
<dbReference type="InterPro" id="IPR059000">
    <property type="entry name" value="ATPase_P-type_domA"/>
</dbReference>
<dbReference type="EMBL" id="CABMJJ010000002">
    <property type="protein sequence ID" value="VVC02696.1"/>
    <property type="molecule type" value="Genomic_DNA"/>
</dbReference>
<dbReference type="GO" id="GO:0015662">
    <property type="term" value="F:P-type ion transporter activity"/>
    <property type="evidence" value="ECO:0007669"/>
    <property type="project" value="UniProtKB-ARBA"/>
</dbReference>
<evidence type="ECO:0000256" key="8">
    <source>
        <dbReference type="ARBA" id="ARBA00022989"/>
    </source>
</evidence>
<dbReference type="InterPro" id="IPR023298">
    <property type="entry name" value="ATPase_P-typ_TM_dom_sf"/>
</dbReference>
<dbReference type="EC" id="3.6.3.4" evidence="12"/>